<dbReference type="GeneID" id="13037696"/>
<dbReference type="Pfam" id="PF13699">
    <property type="entry name" value="eCIS_core"/>
    <property type="match status" value="1"/>
</dbReference>
<sequence>MAEPGRKVLSAVLIGLLAASLYTAALLEGRFSSEAVMEQIGEIIEQVQEIRGLMFKEKPTVIVITRHEALRMWKPGKADLERMHREELVYKMTLLLPPDYQYVKEESGRSAGWIAATSGNTIYVIQENFIGDPDTAKRAMAHELTHVLQKQWFDARYGSDTFDGSLAAKALIEGDADLVADIYCERNGIPIHKIRSLSGNALTDINIFPYVFGDKFVRYLYEKGNWSLVNRAYERYPETALEVMKPELYLEGFTPASVQLDVPAGVQVLRDDRLGAFYVYVLLRDVAKLGNESAWNVSSAWFGDRLVLTTNGTVYVLLWKVEFSNENASKTFGETLSRLAEGNTYANYTIRIDGSSVLLIAERRE</sequence>
<dbReference type="InterPro" id="IPR025295">
    <property type="entry name" value="eCIS_core_dom"/>
</dbReference>
<dbReference type="STRING" id="163003.CL1_1303"/>
<proteinExistence type="predicted"/>
<dbReference type="EMBL" id="CP003651">
    <property type="protein sequence ID" value="AFL95502.1"/>
    <property type="molecule type" value="Genomic_DNA"/>
</dbReference>
<evidence type="ECO:0000313" key="3">
    <source>
        <dbReference type="Proteomes" id="UP000006064"/>
    </source>
</evidence>
<dbReference type="RefSeq" id="WP_014789135.1">
    <property type="nucleotide sequence ID" value="NC_018015.1"/>
</dbReference>
<name>I3ZUW8_THECF</name>
<protein>
    <recommendedName>
        <fullName evidence="1">eCIS core domain-containing protein</fullName>
    </recommendedName>
</protein>
<dbReference type="KEGG" id="thm:CL1_1303"/>
<evidence type="ECO:0000313" key="2">
    <source>
        <dbReference type="EMBL" id="AFL95502.1"/>
    </source>
</evidence>
<reference evidence="2 3" key="1">
    <citation type="journal article" date="2012" name="J. Bacteriol.">
        <title>Complete Genome Sequence of the Hyperthermophilic Archaeon Thermococcus sp. Strain CL1, Isolated from a Paralvinella sp. Polychaete Worm Collected from a Hydrothermal Vent.</title>
        <authorList>
            <person name="Jung J.H."/>
            <person name="Holden J.F."/>
            <person name="Seo D.H."/>
            <person name="Park K.H."/>
            <person name="Shin H."/>
            <person name="Ryu S."/>
            <person name="Lee J.H."/>
            <person name="Park C.S."/>
        </authorList>
    </citation>
    <scope>NUCLEOTIDE SEQUENCE [LARGE SCALE GENOMIC DNA]</scope>
    <source>
        <strain evidence="3">DSM 27260 / KACC 17922 / CL1</strain>
    </source>
</reference>
<dbReference type="HOGENOM" id="CLU_060689_0_0_2"/>
<dbReference type="OrthoDB" id="85977at2157"/>
<gene>
    <name evidence="2" type="ORF">CL1_1303</name>
</gene>
<accession>I3ZUW8</accession>
<organism evidence="2 3">
    <name type="scientific">Thermococcus cleftensis (strain DSM 27260 / KACC 17922 / CL1)</name>
    <dbReference type="NCBI Taxonomy" id="163003"/>
    <lineage>
        <taxon>Archaea</taxon>
        <taxon>Methanobacteriati</taxon>
        <taxon>Methanobacteriota</taxon>
        <taxon>Thermococci</taxon>
        <taxon>Thermococcales</taxon>
        <taxon>Thermococcaceae</taxon>
        <taxon>Thermococcus</taxon>
    </lineage>
</organism>
<dbReference type="Proteomes" id="UP000006064">
    <property type="component" value="Chromosome"/>
</dbReference>
<keyword evidence="3" id="KW-1185">Reference proteome</keyword>
<evidence type="ECO:0000259" key="1">
    <source>
        <dbReference type="Pfam" id="PF13699"/>
    </source>
</evidence>
<feature type="domain" description="eCIS core" evidence="1">
    <location>
        <begin position="108"/>
        <end position="151"/>
    </location>
</feature>
<dbReference type="AlphaFoldDB" id="I3ZUW8"/>